<dbReference type="VEuPathDB" id="FungiDB:YALI1_E01251g"/>
<dbReference type="GO" id="GO:0000172">
    <property type="term" value="C:ribonuclease MRP complex"/>
    <property type="evidence" value="ECO:0007669"/>
    <property type="project" value="TreeGrafter"/>
</dbReference>
<protein>
    <submittedName>
        <fullName evidence="2">Ribonuclease P 40kDa subunit-domain-containing protein</fullName>
    </submittedName>
</protein>
<evidence type="ECO:0000313" key="4">
    <source>
        <dbReference type="Proteomes" id="UP000256601"/>
    </source>
</evidence>
<dbReference type="InterPro" id="IPR013893">
    <property type="entry name" value="RNase_P_Rpp40"/>
</dbReference>
<dbReference type="GO" id="GO:0001682">
    <property type="term" value="P:tRNA 5'-leader removal"/>
    <property type="evidence" value="ECO:0007669"/>
    <property type="project" value="InterPro"/>
</dbReference>
<dbReference type="EMBL" id="KZ858947">
    <property type="protein sequence ID" value="RDW29045.1"/>
    <property type="molecule type" value="Genomic_DNA"/>
</dbReference>
<dbReference type="Proteomes" id="UP000182444">
    <property type="component" value="Chromosome 1E"/>
</dbReference>
<dbReference type="Proteomes" id="UP000256601">
    <property type="component" value="Unassembled WGS sequence"/>
</dbReference>
<dbReference type="GeneID" id="2912901"/>
<reference evidence="2 4" key="2">
    <citation type="submission" date="2018-07" db="EMBL/GenBank/DDBJ databases">
        <title>Draft Genome Assemblies for Five Robust Yarrowia lipolytica Strains Exhibiting High Lipid Production and Pentose Sugar Utilization and Sugar Alcohol Secretion from Undetoxified Lignocellulosic Biomass Hydrolysates.</title>
        <authorList>
            <consortium name="DOE Joint Genome Institute"/>
            <person name="Walker C."/>
            <person name="Ryu S."/>
            <person name="Na H."/>
            <person name="Zane M."/>
            <person name="LaButti K."/>
            <person name="Lipzen A."/>
            <person name="Haridas S."/>
            <person name="Barry K."/>
            <person name="Grigoriev I.V."/>
            <person name="Quarterman J."/>
            <person name="Slininger P."/>
            <person name="Dien B."/>
            <person name="Trinh C.T."/>
        </authorList>
    </citation>
    <scope>NUCLEOTIDE SEQUENCE [LARGE SCALE GENOMIC DNA]</scope>
    <source>
        <strain evidence="2 4">YB392</strain>
    </source>
</reference>
<dbReference type="eggNOG" id="ENOG502QSAV">
    <property type="taxonomic scope" value="Eukaryota"/>
</dbReference>
<dbReference type="RefSeq" id="XP_503390.1">
    <property type="nucleotide sequence ID" value="XM_503390.1"/>
</dbReference>
<dbReference type="VEuPathDB" id="FungiDB:YALI0_E00858g"/>
<dbReference type="OrthoDB" id="63112at2759"/>
<organism evidence="1 3">
    <name type="scientific">Yarrowia lipolytica</name>
    <name type="common">Candida lipolytica</name>
    <dbReference type="NCBI Taxonomy" id="4952"/>
    <lineage>
        <taxon>Eukaryota</taxon>
        <taxon>Fungi</taxon>
        <taxon>Dikarya</taxon>
        <taxon>Ascomycota</taxon>
        <taxon>Saccharomycotina</taxon>
        <taxon>Dipodascomycetes</taxon>
        <taxon>Dipodascales</taxon>
        <taxon>Dipodascales incertae sedis</taxon>
        <taxon>Yarrowia</taxon>
    </lineage>
</organism>
<evidence type="ECO:0000313" key="3">
    <source>
        <dbReference type="Proteomes" id="UP000182444"/>
    </source>
</evidence>
<dbReference type="GO" id="GO:0030681">
    <property type="term" value="C:multimeric ribonuclease P complex"/>
    <property type="evidence" value="ECO:0007669"/>
    <property type="project" value="TreeGrafter"/>
</dbReference>
<dbReference type="PANTHER" id="PTHR15396:SF1">
    <property type="entry name" value="RIBONUCLEASE P PROTEIN SUBUNIT P40"/>
    <property type="match status" value="1"/>
</dbReference>
<reference evidence="1 3" key="1">
    <citation type="journal article" date="2016" name="PLoS ONE">
        <title>Sequence Assembly of Yarrowia lipolytica Strain W29/CLIB89 Shows Transposable Element Diversity.</title>
        <authorList>
            <person name="Magnan C."/>
            <person name="Yu J."/>
            <person name="Chang I."/>
            <person name="Jahn E."/>
            <person name="Kanomata Y."/>
            <person name="Wu J."/>
            <person name="Zeller M."/>
            <person name="Oakes M."/>
            <person name="Baldi P."/>
            <person name="Sandmeyer S."/>
        </authorList>
    </citation>
    <scope>NUCLEOTIDE SEQUENCE [LARGE SCALE GENOMIC DNA]</scope>
    <source>
        <strain evidence="1">CLIB89</strain>
        <strain evidence="3">CLIB89(W29)</strain>
    </source>
</reference>
<dbReference type="AlphaFoldDB" id="A0A1H6Q2S6"/>
<gene>
    <name evidence="2" type="ORF">B0I71DRAFT_126357</name>
    <name evidence="1" type="ORF">YALI1_E01251g</name>
</gene>
<dbReference type="GO" id="GO:0004526">
    <property type="term" value="F:ribonuclease P activity"/>
    <property type="evidence" value="ECO:0007669"/>
    <property type="project" value="TreeGrafter"/>
</dbReference>
<sequence>MSRTRIQYKAPVEKHVKEQNLPCGVDVVFPSNGSLQSSVETLIEQYSKELKSYTVKGPLSMFFAPREDGSSFSASVFQKSDAWIISKSRIDSDNVFAVWRGNVHMSLTRSTYQTSGLNGKKSRYGDKYLISFNLRNPNFHIGTKQHNRFLFGLEQLDKLHPDLEYSVTVHANDARYVSEYLSNVKEVPLKTTVSERNVLVPSMTPPVVPELTDAHSGAKVDVSQKYRDHLFESWALGLQEWVGLASIGAGRIASDDNVNNLFSQYQVEDGQPANVTNIQVVGMCPLLASKLKILGEQTNAPFFAFTVYGVQDTPYSWDNKEHQYDNGGENDYTIIDIGDDVLSFETVGHSDMYI</sequence>
<dbReference type="GO" id="GO:0000171">
    <property type="term" value="F:ribonuclease MRP activity"/>
    <property type="evidence" value="ECO:0007669"/>
    <property type="project" value="TreeGrafter"/>
</dbReference>
<accession>A0A1H6Q2S6</accession>
<proteinExistence type="predicted"/>
<dbReference type="EMBL" id="CP017557">
    <property type="protein sequence ID" value="AOW04780.1"/>
    <property type="molecule type" value="Genomic_DNA"/>
</dbReference>
<name>A0A1H6Q2S6_YARLL</name>
<dbReference type="PANTHER" id="PTHR15396">
    <property type="entry name" value="RIBONUCLEASE P PROTEIN SUBUNIT P40"/>
    <property type="match status" value="1"/>
</dbReference>
<dbReference type="KEGG" id="yli:2912901"/>
<evidence type="ECO:0000313" key="1">
    <source>
        <dbReference type="EMBL" id="AOW04780.1"/>
    </source>
</evidence>
<evidence type="ECO:0000313" key="2">
    <source>
        <dbReference type="EMBL" id="RDW29045.1"/>
    </source>
</evidence>
<dbReference type="GO" id="GO:0000447">
    <property type="term" value="P:endonucleolytic cleavage in ITS1 to separate SSU-rRNA from 5.8S rRNA and LSU-rRNA from tricistronic rRNA transcript (SSU-rRNA, 5.8S rRNA, LSU-rRNA)"/>
    <property type="evidence" value="ECO:0007669"/>
    <property type="project" value="TreeGrafter"/>
</dbReference>
<dbReference type="OMA" id="ENCICVE"/>
<dbReference type="Pfam" id="PF08584">
    <property type="entry name" value="Ribonuc_P_40"/>
    <property type="match status" value="1"/>
</dbReference>